<feature type="domain" description="RNase H type-1" evidence="1">
    <location>
        <begin position="45"/>
        <end position="154"/>
    </location>
</feature>
<keyword evidence="3" id="KW-1185">Reference proteome</keyword>
<proteinExistence type="predicted"/>
<evidence type="ECO:0000313" key="3">
    <source>
        <dbReference type="Proteomes" id="UP000775213"/>
    </source>
</evidence>
<dbReference type="Proteomes" id="UP000775213">
    <property type="component" value="Unassembled WGS sequence"/>
</dbReference>
<dbReference type="SUPFAM" id="SSF53098">
    <property type="entry name" value="Ribonuclease H-like"/>
    <property type="match status" value="1"/>
</dbReference>
<dbReference type="GO" id="GO:0003676">
    <property type="term" value="F:nucleic acid binding"/>
    <property type="evidence" value="ECO:0007669"/>
    <property type="project" value="InterPro"/>
</dbReference>
<dbReference type="Gene3D" id="3.30.420.10">
    <property type="entry name" value="Ribonuclease H-like superfamily/Ribonuclease H"/>
    <property type="match status" value="1"/>
</dbReference>
<name>A0AAV7H7T0_DENCH</name>
<dbReference type="InterPro" id="IPR002156">
    <property type="entry name" value="RNaseH_domain"/>
</dbReference>
<reference evidence="2 3" key="1">
    <citation type="journal article" date="2021" name="Hortic Res">
        <title>Chromosome-scale assembly of the Dendrobium chrysotoxum genome enhances the understanding of orchid evolution.</title>
        <authorList>
            <person name="Zhang Y."/>
            <person name="Zhang G.Q."/>
            <person name="Zhang D."/>
            <person name="Liu X.D."/>
            <person name="Xu X.Y."/>
            <person name="Sun W.H."/>
            <person name="Yu X."/>
            <person name="Zhu X."/>
            <person name="Wang Z.W."/>
            <person name="Zhao X."/>
            <person name="Zhong W.Y."/>
            <person name="Chen H."/>
            <person name="Yin W.L."/>
            <person name="Huang T."/>
            <person name="Niu S.C."/>
            <person name="Liu Z.J."/>
        </authorList>
    </citation>
    <scope>NUCLEOTIDE SEQUENCE [LARGE SCALE GENOMIC DNA]</scope>
    <source>
        <strain evidence="2">Lindl</strain>
    </source>
</reference>
<dbReference type="EMBL" id="JAGFBR010000008">
    <property type="protein sequence ID" value="KAH0463565.1"/>
    <property type="molecule type" value="Genomic_DNA"/>
</dbReference>
<dbReference type="Pfam" id="PF13456">
    <property type="entry name" value="RVT_3"/>
    <property type="match status" value="1"/>
</dbReference>
<dbReference type="InterPro" id="IPR036397">
    <property type="entry name" value="RNaseH_sf"/>
</dbReference>
<dbReference type="InterPro" id="IPR012337">
    <property type="entry name" value="RNaseH-like_sf"/>
</dbReference>
<sequence>MAAGIIEVVNQCGTFSYPEQWDTTQPLGLFHLPSWCSSPCWLKVNVDGALLHSNCGGFSLIVRNDKGDPVRAPGWGIEHWDNAQVELQAILRINMVLQGWMFDSAGIIVEGDNLSVIKFMQEYVEKKRWTAQPLLGEDLNWVHMLHKVLFQHTP</sequence>
<accession>A0AAV7H7T0</accession>
<evidence type="ECO:0000259" key="1">
    <source>
        <dbReference type="Pfam" id="PF13456"/>
    </source>
</evidence>
<dbReference type="GO" id="GO:0004523">
    <property type="term" value="F:RNA-DNA hybrid ribonuclease activity"/>
    <property type="evidence" value="ECO:0007669"/>
    <property type="project" value="InterPro"/>
</dbReference>
<dbReference type="AlphaFoldDB" id="A0AAV7H7T0"/>
<gene>
    <name evidence="2" type="ORF">IEQ34_008147</name>
</gene>
<organism evidence="2 3">
    <name type="scientific">Dendrobium chrysotoxum</name>
    <name type="common">Orchid</name>
    <dbReference type="NCBI Taxonomy" id="161865"/>
    <lineage>
        <taxon>Eukaryota</taxon>
        <taxon>Viridiplantae</taxon>
        <taxon>Streptophyta</taxon>
        <taxon>Embryophyta</taxon>
        <taxon>Tracheophyta</taxon>
        <taxon>Spermatophyta</taxon>
        <taxon>Magnoliopsida</taxon>
        <taxon>Liliopsida</taxon>
        <taxon>Asparagales</taxon>
        <taxon>Orchidaceae</taxon>
        <taxon>Epidendroideae</taxon>
        <taxon>Malaxideae</taxon>
        <taxon>Dendrobiinae</taxon>
        <taxon>Dendrobium</taxon>
    </lineage>
</organism>
<protein>
    <recommendedName>
        <fullName evidence="1">RNase H type-1 domain-containing protein</fullName>
    </recommendedName>
</protein>
<evidence type="ECO:0000313" key="2">
    <source>
        <dbReference type="EMBL" id="KAH0463565.1"/>
    </source>
</evidence>
<comment type="caution">
    <text evidence="2">The sequence shown here is derived from an EMBL/GenBank/DDBJ whole genome shotgun (WGS) entry which is preliminary data.</text>
</comment>